<dbReference type="NCBIfam" id="TIGR03317">
    <property type="entry name" value="ygfZ_signature"/>
    <property type="match status" value="1"/>
</dbReference>
<dbReference type="InterPro" id="IPR045179">
    <property type="entry name" value="YgfZ/GcvT"/>
</dbReference>
<organism evidence="2 3">
    <name type="scientific">Dokdonella ginsengisoli</name>
    <dbReference type="NCBI Taxonomy" id="363846"/>
    <lineage>
        <taxon>Bacteria</taxon>
        <taxon>Pseudomonadati</taxon>
        <taxon>Pseudomonadota</taxon>
        <taxon>Gammaproteobacteria</taxon>
        <taxon>Lysobacterales</taxon>
        <taxon>Rhodanobacteraceae</taxon>
        <taxon>Dokdonella</taxon>
    </lineage>
</organism>
<dbReference type="PANTHER" id="PTHR22602:SF0">
    <property type="entry name" value="TRANSFERASE CAF17, MITOCHONDRIAL-RELATED"/>
    <property type="match status" value="1"/>
</dbReference>
<reference evidence="3" key="1">
    <citation type="journal article" date="2019" name="Int. J. Syst. Evol. Microbiol.">
        <title>The Global Catalogue of Microorganisms (GCM) 10K type strain sequencing project: providing services to taxonomists for standard genome sequencing and annotation.</title>
        <authorList>
            <consortium name="The Broad Institute Genomics Platform"/>
            <consortium name="The Broad Institute Genome Sequencing Center for Infectious Disease"/>
            <person name="Wu L."/>
            <person name="Ma J."/>
        </authorList>
    </citation>
    <scope>NUCLEOTIDE SEQUENCE [LARGE SCALE GENOMIC DNA]</scope>
    <source>
        <strain evidence="3">CCUG 30340</strain>
    </source>
</reference>
<dbReference type="Gene3D" id="2.40.30.160">
    <property type="match status" value="1"/>
</dbReference>
<dbReference type="InterPro" id="IPR027266">
    <property type="entry name" value="TrmE/GcvT-like"/>
</dbReference>
<proteinExistence type="predicted"/>
<name>A0ABV9QT29_9GAMM</name>
<accession>A0ABV9QT29</accession>
<dbReference type="PANTHER" id="PTHR22602">
    <property type="entry name" value="TRANSFERASE CAF17, MITOCHONDRIAL-RELATED"/>
    <property type="match status" value="1"/>
</dbReference>
<evidence type="ECO:0000313" key="3">
    <source>
        <dbReference type="Proteomes" id="UP001595886"/>
    </source>
</evidence>
<gene>
    <name evidence="2" type="ORF">ACFO6Q_09245</name>
</gene>
<dbReference type="InterPro" id="IPR017703">
    <property type="entry name" value="YgfZ/GCV_T_CS"/>
</dbReference>
<dbReference type="SUPFAM" id="SSF103025">
    <property type="entry name" value="Folate-binding domain"/>
    <property type="match status" value="1"/>
</dbReference>
<comment type="caution">
    <text evidence="2">The sequence shown here is derived from an EMBL/GenBank/DDBJ whole genome shotgun (WGS) entry which is preliminary data.</text>
</comment>
<keyword evidence="3" id="KW-1185">Reference proteome</keyword>
<dbReference type="EMBL" id="JBHSHD010000007">
    <property type="protein sequence ID" value="MFC4820510.1"/>
    <property type="molecule type" value="Genomic_DNA"/>
</dbReference>
<keyword evidence="1" id="KW-0809">Transit peptide</keyword>
<dbReference type="Proteomes" id="UP001595886">
    <property type="component" value="Unassembled WGS sequence"/>
</dbReference>
<evidence type="ECO:0000256" key="1">
    <source>
        <dbReference type="ARBA" id="ARBA00022946"/>
    </source>
</evidence>
<evidence type="ECO:0000313" key="2">
    <source>
        <dbReference type="EMBL" id="MFC4820510.1"/>
    </source>
</evidence>
<sequence>MPLCPAELLALSGADAPSFAQAQFTSDVNALAPGRWQWSAWLDAQGRVRHFFVLMRVEPDRLLAWLPLGGAEAMREALARYVFRAKVTLTVTTGWNLHATPEGELDAAIDAQEIVPHLGGYAFRQPARRIAVVAPSSAQEADDAALDRWRADDVAAALPLLAPALAGEFVPQALGLERLDAIRFDKGCYPGQEIAARLHFRGGNKRTVHRLRVQGSPPAIGEELLDADGAIAGRVLYSTSSSADVATALAVLSIGTAHDAALRTASGRTVSVLDI</sequence>
<protein>
    <submittedName>
        <fullName evidence="2">YgfZ/GcvT domain-containing protein</fullName>
    </submittedName>
</protein>
<dbReference type="Gene3D" id="3.30.1360.120">
    <property type="entry name" value="Probable tRNA modification gtpase trme, domain 1"/>
    <property type="match status" value="1"/>
</dbReference>